<keyword evidence="3" id="KW-0547">Nucleotide-binding</keyword>
<evidence type="ECO:0000256" key="3">
    <source>
        <dbReference type="ARBA" id="ARBA00022741"/>
    </source>
</evidence>
<dbReference type="AlphaFoldDB" id="A0A0R2JVX3"/>
<dbReference type="PANTHER" id="PTHR42711">
    <property type="entry name" value="ABC TRANSPORTER ATP-BINDING PROTEIN"/>
    <property type="match status" value="1"/>
</dbReference>
<dbReference type="OrthoDB" id="9804819at2"/>
<gene>
    <name evidence="6" type="ORF">IV43_GL002021</name>
</gene>
<evidence type="ECO:0000256" key="1">
    <source>
        <dbReference type="ARBA" id="ARBA00005417"/>
    </source>
</evidence>
<dbReference type="GO" id="GO:0016887">
    <property type="term" value="F:ATP hydrolysis activity"/>
    <property type="evidence" value="ECO:0007669"/>
    <property type="project" value="InterPro"/>
</dbReference>
<accession>A0A0R2JVX3</accession>
<comment type="similarity">
    <text evidence="1">Belongs to the ABC transporter superfamily.</text>
</comment>
<evidence type="ECO:0000259" key="5">
    <source>
        <dbReference type="PROSITE" id="PS50893"/>
    </source>
</evidence>
<dbReference type="RefSeq" id="WP_010499132.1">
    <property type="nucleotide sequence ID" value="NZ_JQBK01000077.1"/>
</dbReference>
<dbReference type="InterPro" id="IPR003593">
    <property type="entry name" value="AAA+_ATPase"/>
</dbReference>
<sequence>MACIEINNLTKDYGQDRGIFDISLSVDQGEVFGFAGINGAGKTTTIRNLMGFIKPDSGHATINGLDCTKKSAQVKQKVAYIPGEINFPGNDSGEVFLKRQMEMIGRGNWEHCKKICDKLQLDATANIKSMSKGMKQKTAIAAAFSAESDILIMDEPTTGLDPLMRDNFIELLAEQKKMGKTIFMSSHIFKEMEETCDRVALIKNGKIVDIVSMDDIRYNKNKRFKLEFKNDVSFKRFSELSYHCINIQPDDLQVTVEINDKDINELMNDLSQYDVLFFKEIKQTFEDYFNQTFKEEA</sequence>
<evidence type="ECO:0000313" key="6">
    <source>
        <dbReference type="EMBL" id="KRN81225.1"/>
    </source>
</evidence>
<protein>
    <submittedName>
        <fullName evidence="6">ABC transporter ATP-binding protein</fullName>
    </submittedName>
</protein>
<comment type="caution">
    <text evidence="6">The sequence shown here is derived from an EMBL/GenBank/DDBJ whole genome shotgun (WGS) entry which is preliminary data.</text>
</comment>
<reference evidence="6 7" key="1">
    <citation type="journal article" date="2015" name="Genome Announc.">
        <title>Expanding the biotechnology potential of lactobacilli through comparative genomics of 213 strains and associated genera.</title>
        <authorList>
            <person name="Sun Z."/>
            <person name="Harris H.M."/>
            <person name="McCann A."/>
            <person name="Guo C."/>
            <person name="Argimon S."/>
            <person name="Zhang W."/>
            <person name="Yang X."/>
            <person name="Jeffery I.B."/>
            <person name="Cooney J.C."/>
            <person name="Kagawa T.F."/>
            <person name="Liu W."/>
            <person name="Song Y."/>
            <person name="Salvetti E."/>
            <person name="Wrobel A."/>
            <person name="Rasinkangas P."/>
            <person name="Parkhill J."/>
            <person name="Rea M.C."/>
            <person name="O'Sullivan O."/>
            <person name="Ritari J."/>
            <person name="Douillard F.P."/>
            <person name="Paul Ross R."/>
            <person name="Yang R."/>
            <person name="Briner A.E."/>
            <person name="Felis G.E."/>
            <person name="de Vos W.M."/>
            <person name="Barrangou R."/>
            <person name="Klaenhammer T.R."/>
            <person name="Caufield P.W."/>
            <person name="Cui Y."/>
            <person name="Zhang H."/>
            <person name="O'Toole P.W."/>
        </authorList>
    </citation>
    <scope>NUCLEOTIDE SEQUENCE [LARGE SCALE GENOMIC DNA]</scope>
    <source>
        <strain evidence="6 7">DSM 15353</strain>
    </source>
</reference>
<dbReference type="PROSITE" id="PS50893">
    <property type="entry name" value="ABC_TRANSPORTER_2"/>
    <property type="match status" value="1"/>
</dbReference>
<dbReference type="Proteomes" id="UP000051491">
    <property type="component" value="Unassembled WGS sequence"/>
</dbReference>
<dbReference type="Gene3D" id="3.40.50.300">
    <property type="entry name" value="P-loop containing nucleotide triphosphate hydrolases"/>
    <property type="match status" value="1"/>
</dbReference>
<evidence type="ECO:0000256" key="2">
    <source>
        <dbReference type="ARBA" id="ARBA00022448"/>
    </source>
</evidence>
<dbReference type="InterPro" id="IPR050763">
    <property type="entry name" value="ABC_transporter_ATP-binding"/>
</dbReference>
<proteinExistence type="inferred from homology"/>
<keyword evidence="2" id="KW-0813">Transport</keyword>
<dbReference type="PANTHER" id="PTHR42711:SF5">
    <property type="entry name" value="ABC TRANSPORTER ATP-BINDING PROTEIN NATA"/>
    <property type="match status" value="1"/>
</dbReference>
<dbReference type="SMART" id="SM00382">
    <property type="entry name" value="AAA"/>
    <property type="match status" value="1"/>
</dbReference>
<evidence type="ECO:0000313" key="7">
    <source>
        <dbReference type="Proteomes" id="UP000051491"/>
    </source>
</evidence>
<dbReference type="PATRIC" id="fig|89059.3.peg.2138"/>
<dbReference type="SUPFAM" id="SSF52540">
    <property type="entry name" value="P-loop containing nucleoside triphosphate hydrolases"/>
    <property type="match status" value="1"/>
</dbReference>
<keyword evidence="4 6" id="KW-0067">ATP-binding</keyword>
<dbReference type="InterPro" id="IPR003439">
    <property type="entry name" value="ABC_transporter-like_ATP-bd"/>
</dbReference>
<organism evidence="6 7">
    <name type="scientific">Ligilactobacillus acidipiscis</name>
    <dbReference type="NCBI Taxonomy" id="89059"/>
    <lineage>
        <taxon>Bacteria</taxon>
        <taxon>Bacillati</taxon>
        <taxon>Bacillota</taxon>
        <taxon>Bacilli</taxon>
        <taxon>Lactobacillales</taxon>
        <taxon>Lactobacillaceae</taxon>
        <taxon>Ligilactobacillus</taxon>
    </lineage>
</organism>
<dbReference type="EMBL" id="JQBK01000077">
    <property type="protein sequence ID" value="KRN81225.1"/>
    <property type="molecule type" value="Genomic_DNA"/>
</dbReference>
<dbReference type="GO" id="GO:0005524">
    <property type="term" value="F:ATP binding"/>
    <property type="evidence" value="ECO:0007669"/>
    <property type="project" value="UniProtKB-KW"/>
</dbReference>
<dbReference type="CDD" id="cd03230">
    <property type="entry name" value="ABC_DR_subfamily_A"/>
    <property type="match status" value="1"/>
</dbReference>
<evidence type="ECO:0000256" key="4">
    <source>
        <dbReference type="ARBA" id="ARBA00022840"/>
    </source>
</evidence>
<dbReference type="InterPro" id="IPR027417">
    <property type="entry name" value="P-loop_NTPase"/>
</dbReference>
<name>A0A0R2JVX3_9LACO</name>
<dbReference type="STRING" id="89059.LAC1533_0638"/>
<feature type="domain" description="ABC transporter" evidence="5">
    <location>
        <begin position="4"/>
        <end position="229"/>
    </location>
</feature>
<dbReference type="Pfam" id="PF00005">
    <property type="entry name" value="ABC_tran"/>
    <property type="match status" value="1"/>
</dbReference>